<dbReference type="Proteomes" id="UP000001940">
    <property type="component" value="Chromosome IV"/>
</dbReference>
<dbReference type="RefSeq" id="NP_500528.1">
    <property type="nucleotide sequence ID" value="NM_068127.4"/>
</dbReference>
<dbReference type="CTD" id="185339"/>
<name>Q20095_CAEEL</name>
<sequence length="140" mass="16353">MHLPTICLVILCSLASGQVLFQAKVTCNIGTYWCGELYILEEDWLFHDQLAHDKFCTSDMYKQLDYTVNPKDFPTMDYEIFYKFNHNCTADGKTYCVQPKESKKVHKWVGHRRVKFLIDASANGKPKTCEWPFFYGGFWG</sequence>
<dbReference type="STRING" id="6239.F36A4.2.1"/>
<gene>
    <name evidence="2" type="ORF">CELE_F36A4.2</name>
    <name evidence="2 4" type="ORF">F36A4.2</name>
</gene>
<reference evidence="2 3" key="1">
    <citation type="journal article" date="1998" name="Science">
        <title>Genome sequence of the nematode C. elegans: a platform for investigating biology.</title>
        <authorList>
            <consortium name="The C. elegans sequencing consortium"/>
            <person name="Sulson J.E."/>
            <person name="Waterston R."/>
        </authorList>
    </citation>
    <scope>NUCLEOTIDE SEQUENCE [LARGE SCALE GENOMIC DNA]</scope>
    <source>
        <strain evidence="2 3">Bristol N2</strain>
    </source>
</reference>
<keyword evidence="3" id="KW-1185">Reference proteome</keyword>
<dbReference type="Pfam" id="PF05912">
    <property type="entry name" value="DUF870"/>
    <property type="match status" value="1"/>
</dbReference>
<protein>
    <submittedName>
        <fullName evidence="2">Uncharacterized protein</fullName>
    </submittedName>
</protein>
<keyword evidence="1" id="KW-0732">Signal</keyword>
<evidence type="ECO:0000256" key="1">
    <source>
        <dbReference type="SAM" id="SignalP"/>
    </source>
</evidence>
<dbReference type="OrthoDB" id="5906861at2759"/>
<dbReference type="PANTHER" id="PTHR21479:SF6">
    <property type="entry name" value="MBL FOLD METALLO-HYDROLASE-RELATED"/>
    <property type="match status" value="1"/>
</dbReference>
<dbReference type="PIR" id="T29964">
    <property type="entry name" value="T29964"/>
</dbReference>
<accession>Q20095</accession>
<organism evidence="2 3">
    <name type="scientific">Caenorhabditis elegans</name>
    <dbReference type="NCBI Taxonomy" id="6239"/>
    <lineage>
        <taxon>Eukaryota</taxon>
        <taxon>Metazoa</taxon>
        <taxon>Ecdysozoa</taxon>
        <taxon>Nematoda</taxon>
        <taxon>Chromadorea</taxon>
        <taxon>Rhabditida</taxon>
        <taxon>Rhabditina</taxon>
        <taxon>Rhabditomorpha</taxon>
        <taxon>Rhabditoidea</taxon>
        <taxon>Rhabditidae</taxon>
        <taxon>Peloderinae</taxon>
        <taxon>Caenorhabditis</taxon>
    </lineage>
</organism>
<dbReference type="KEGG" id="cel:CELE_F36A4.2"/>
<evidence type="ECO:0000313" key="3">
    <source>
        <dbReference type="Proteomes" id="UP000001940"/>
    </source>
</evidence>
<dbReference type="HOGENOM" id="CLU_157466_0_0_1"/>
<evidence type="ECO:0000313" key="4">
    <source>
        <dbReference type="WormBase" id="F36A4.2"/>
    </source>
</evidence>
<dbReference type="Bgee" id="WBGene00018081">
    <property type="expression patterns" value="Expressed in material anatomical entity and 2 other cell types or tissues"/>
</dbReference>
<dbReference type="AGR" id="WB:WBGene00018081"/>
<proteinExistence type="predicted"/>
<dbReference type="PaxDb" id="6239-F36A4.2"/>
<dbReference type="GeneID" id="185339"/>
<dbReference type="UCSC" id="F36A4.2">
    <property type="organism name" value="c. elegans"/>
</dbReference>
<dbReference type="FunCoup" id="Q20095">
    <property type="interactions" value="226"/>
</dbReference>
<dbReference type="PANTHER" id="PTHR21479">
    <property type="match status" value="1"/>
</dbReference>
<dbReference type="AlphaFoldDB" id="Q20095"/>
<feature type="signal peptide" evidence="1">
    <location>
        <begin position="1"/>
        <end position="17"/>
    </location>
</feature>
<feature type="chain" id="PRO_5004198950" evidence="1">
    <location>
        <begin position="18"/>
        <end position="140"/>
    </location>
</feature>
<dbReference type="WormBase" id="F36A4.2">
    <property type="protein sequence ID" value="CE07178"/>
    <property type="gene ID" value="WBGene00018081"/>
</dbReference>
<evidence type="ECO:0000313" key="2">
    <source>
        <dbReference type="EMBL" id="CCD69523.1"/>
    </source>
</evidence>
<dbReference type="EMBL" id="BX284604">
    <property type="protein sequence ID" value="CCD69523.1"/>
    <property type="molecule type" value="Genomic_DNA"/>
</dbReference>
<dbReference type="PhylomeDB" id="Q20095"/>
<dbReference type="InterPro" id="IPR008588">
    <property type="entry name" value="DUF870_CAE_spp"/>
</dbReference>
<dbReference type="InParanoid" id="Q20095"/>